<feature type="compositionally biased region" description="Acidic residues" evidence="4">
    <location>
        <begin position="469"/>
        <end position="482"/>
    </location>
</feature>
<dbReference type="Pfam" id="PF00012">
    <property type="entry name" value="HSP70"/>
    <property type="match status" value="1"/>
</dbReference>
<keyword evidence="2" id="KW-0547">Nucleotide-binding</keyword>
<proteinExistence type="inferred from homology"/>
<comment type="caution">
    <text evidence="5">The sequence shown here is derived from an EMBL/GenBank/DDBJ whole genome shotgun (WGS) entry which is preliminary data.</text>
</comment>
<keyword evidence="3" id="KW-0067">ATP-binding</keyword>
<evidence type="ECO:0000256" key="1">
    <source>
        <dbReference type="ARBA" id="ARBA00007381"/>
    </source>
</evidence>
<dbReference type="GO" id="GO:0005524">
    <property type="term" value="F:ATP binding"/>
    <property type="evidence" value="ECO:0007669"/>
    <property type="project" value="UniProtKB-KW"/>
</dbReference>
<evidence type="ECO:0000313" key="5">
    <source>
        <dbReference type="EMBL" id="CAG8544945.1"/>
    </source>
</evidence>
<protein>
    <submittedName>
        <fullName evidence="5">7660_t:CDS:1</fullName>
    </submittedName>
</protein>
<dbReference type="Gene3D" id="3.90.640.10">
    <property type="entry name" value="Actin, Chain A, domain 4"/>
    <property type="match status" value="1"/>
</dbReference>
<dbReference type="PRINTS" id="PR00301">
    <property type="entry name" value="HEATSHOCK70"/>
</dbReference>
<gene>
    <name evidence="5" type="ORF">PBRASI_LOCUS4782</name>
</gene>
<dbReference type="FunFam" id="3.90.640.10:FF:000010">
    <property type="entry name" value="heat shock 70 kDa protein 14"/>
    <property type="match status" value="1"/>
</dbReference>
<dbReference type="InterPro" id="IPR043129">
    <property type="entry name" value="ATPase_NBD"/>
</dbReference>
<dbReference type="InterPro" id="IPR013126">
    <property type="entry name" value="Hsp_70_fam"/>
</dbReference>
<dbReference type="Proteomes" id="UP000789739">
    <property type="component" value="Unassembled WGS sequence"/>
</dbReference>
<dbReference type="GO" id="GO:0005829">
    <property type="term" value="C:cytosol"/>
    <property type="evidence" value="ECO:0007669"/>
    <property type="project" value="TreeGrafter"/>
</dbReference>
<dbReference type="AlphaFoldDB" id="A0A9N9FL74"/>
<comment type="similarity">
    <text evidence="1">Belongs to the heat shock protein 70 family.</text>
</comment>
<dbReference type="GO" id="GO:0005634">
    <property type="term" value="C:nucleus"/>
    <property type="evidence" value="ECO:0007669"/>
    <property type="project" value="TreeGrafter"/>
</dbReference>
<feature type="region of interest" description="Disordered" evidence="4">
    <location>
        <begin position="459"/>
        <end position="486"/>
    </location>
</feature>
<sequence length="544" mass="59389">MAPSAKVAIGLRIGQTYSSIAIITKDGRTDCIANEDGERQIPTMIAFMGDEEFTGTQAKLQALGNPKNTIAKFRNLIGLSFDDILPETSLPTSPISNFDSVPGYIITHNSQEKSYTVSEITTKYISRLRESAEDFLGQAVDGAVLAIPLYFTQSQREALRQAAEAAGLRVLQLIHEPAAAAVAYYRGGSKDVLAVIVDLGSESIDVTVMSIRSGMYTILGTTHSPQVGGNAFDDLLVTHFSSEFKRKTGIDISSNKRALTKLKSAVETTKKTLSSSTTALCSVESLAEGIDFNGNINRTRFEIMSRKLFDKCVEFVKEAIGNVGIEPVLVEEVIFIGGAIRIPKLQARIRDIFSHPSTVIRQELEPDEVISYGCAYQASLIINMTNTDIAERIGKDITITPHLTKPVGIVNASGNFVVVVPDNTPLPVRRVVEFSINDDQRDCYISVWEGELRLVKSDRNMNNENESQTGEDENNDNAEDSDVSTSPVATAEKLIAEIALYEIQAGENGMKSVEFSIEIDAWRKCTIGLKDQESGKTVEAVVNN</sequence>
<organism evidence="5 6">
    <name type="scientific">Paraglomus brasilianum</name>
    <dbReference type="NCBI Taxonomy" id="144538"/>
    <lineage>
        <taxon>Eukaryota</taxon>
        <taxon>Fungi</taxon>
        <taxon>Fungi incertae sedis</taxon>
        <taxon>Mucoromycota</taxon>
        <taxon>Glomeromycotina</taxon>
        <taxon>Glomeromycetes</taxon>
        <taxon>Paraglomerales</taxon>
        <taxon>Paraglomeraceae</taxon>
        <taxon>Paraglomus</taxon>
    </lineage>
</organism>
<dbReference type="PANTHER" id="PTHR45639:SF32">
    <property type="entry name" value="HEAT SHOCK PROTEIN PDR13"/>
    <property type="match status" value="1"/>
</dbReference>
<evidence type="ECO:0000313" key="6">
    <source>
        <dbReference type="Proteomes" id="UP000789739"/>
    </source>
</evidence>
<dbReference type="PANTHER" id="PTHR45639">
    <property type="entry name" value="HSC70CB, ISOFORM G-RELATED"/>
    <property type="match status" value="1"/>
</dbReference>
<dbReference type="Gene3D" id="2.60.34.10">
    <property type="entry name" value="Substrate Binding Domain Of DNAk, Chain A, domain 1"/>
    <property type="match status" value="1"/>
</dbReference>
<dbReference type="InterPro" id="IPR029047">
    <property type="entry name" value="HSP70_peptide-bd_sf"/>
</dbReference>
<dbReference type="Gene3D" id="3.30.420.40">
    <property type="match status" value="2"/>
</dbReference>
<name>A0A9N9FL74_9GLOM</name>
<dbReference type="GO" id="GO:0140662">
    <property type="term" value="F:ATP-dependent protein folding chaperone"/>
    <property type="evidence" value="ECO:0007669"/>
    <property type="project" value="InterPro"/>
</dbReference>
<evidence type="ECO:0000256" key="3">
    <source>
        <dbReference type="ARBA" id="ARBA00022840"/>
    </source>
</evidence>
<dbReference type="EMBL" id="CAJVPI010000516">
    <property type="protein sequence ID" value="CAG8544945.1"/>
    <property type="molecule type" value="Genomic_DNA"/>
</dbReference>
<evidence type="ECO:0000256" key="2">
    <source>
        <dbReference type="ARBA" id="ARBA00022741"/>
    </source>
</evidence>
<dbReference type="SUPFAM" id="SSF100920">
    <property type="entry name" value="Heat shock protein 70kD (HSP70), peptide-binding domain"/>
    <property type="match status" value="1"/>
</dbReference>
<dbReference type="OrthoDB" id="29851at2759"/>
<reference evidence="5" key="1">
    <citation type="submission" date="2021-06" db="EMBL/GenBank/DDBJ databases">
        <authorList>
            <person name="Kallberg Y."/>
            <person name="Tangrot J."/>
            <person name="Rosling A."/>
        </authorList>
    </citation>
    <scope>NUCLEOTIDE SEQUENCE</scope>
    <source>
        <strain evidence="5">BR232B</strain>
    </source>
</reference>
<dbReference type="SUPFAM" id="SSF53067">
    <property type="entry name" value="Actin-like ATPase domain"/>
    <property type="match status" value="2"/>
</dbReference>
<evidence type="ECO:0000256" key="4">
    <source>
        <dbReference type="SAM" id="MobiDB-lite"/>
    </source>
</evidence>
<accession>A0A9N9FL74</accession>
<keyword evidence="6" id="KW-1185">Reference proteome</keyword>
<dbReference type="Gene3D" id="3.30.30.30">
    <property type="match status" value="1"/>
</dbReference>